<reference evidence="1 2" key="1">
    <citation type="submission" date="2018-06" db="EMBL/GenBank/DDBJ databases">
        <title>Complete genome sequnece of Lactobacillus amylovorus PMRA3.</title>
        <authorList>
            <person name="Nam Y.-D."/>
            <person name="Chung W.-H."/>
            <person name="Park Y.S."/>
            <person name="Kang J."/>
        </authorList>
    </citation>
    <scope>NUCLEOTIDE SEQUENCE [LARGE SCALE GENOMIC DNA]</scope>
    <source>
        <strain evidence="1 2">PMRA3</strain>
    </source>
</reference>
<dbReference type="Gene3D" id="3.40.50.1820">
    <property type="entry name" value="alpha/beta hydrolase"/>
    <property type="match status" value="1"/>
</dbReference>
<evidence type="ECO:0000313" key="2">
    <source>
        <dbReference type="Proteomes" id="UP000312326"/>
    </source>
</evidence>
<dbReference type="SUPFAM" id="SSF53474">
    <property type="entry name" value="alpha/beta-Hydrolases"/>
    <property type="match status" value="1"/>
</dbReference>
<gene>
    <name evidence="1" type="ORF">DM298_07965</name>
</gene>
<organism evidence="1 2">
    <name type="scientific">Lactobacillus amylovorus</name>
    <dbReference type="NCBI Taxonomy" id="1604"/>
    <lineage>
        <taxon>Bacteria</taxon>
        <taxon>Bacillati</taxon>
        <taxon>Bacillota</taxon>
        <taxon>Bacilli</taxon>
        <taxon>Lactobacillales</taxon>
        <taxon>Lactobacillaceae</taxon>
        <taxon>Lactobacillus</taxon>
    </lineage>
</organism>
<dbReference type="EMBL" id="CP029754">
    <property type="protein sequence ID" value="QDD70804.1"/>
    <property type="molecule type" value="Genomic_DNA"/>
</dbReference>
<accession>A0A5B8EHB3</accession>
<dbReference type="RefSeq" id="WP_130898409.1">
    <property type="nucleotide sequence ID" value="NZ_CP029754.1"/>
</dbReference>
<proteinExistence type="predicted"/>
<protein>
    <submittedName>
        <fullName evidence="1">Uncharacterized protein</fullName>
    </submittedName>
</protein>
<dbReference type="InterPro" id="IPR029058">
    <property type="entry name" value="AB_hydrolase_fold"/>
</dbReference>
<evidence type="ECO:0000313" key="1">
    <source>
        <dbReference type="EMBL" id="QDD70804.1"/>
    </source>
</evidence>
<sequence>MGVNERLTDRERVELTKKSYEHLQLGDNITIGPYYIGTVCRVEHAKDGMSAFVISSPSEITILFKGSYGIKKGTPQTWRDEWFKTNIPILRAMLSQERRIPSQLKTASTFLNHVINQFRGSRFYIYGHSLGSINAQFALANCSHPEAIAAAYLYEGTNIWLLLTPKERRRVAQMRERIFNYVDIYDPVTLGITETHHMVGKLCYVDSEPMQPIKQHMWGGYQFNPDGSLKLRKIDQAFLAESRSEHKLLSRSGELTDFIEKISSSDEIKKMATEKIDELTKRYPDHKSLVKLAELFKNELLKDEDKWN</sequence>
<dbReference type="AlphaFoldDB" id="A0A5B8EHB3"/>
<name>A0A5B8EHB3_LACAM</name>
<dbReference type="Proteomes" id="UP000312326">
    <property type="component" value="Chromosome"/>
</dbReference>